<name>A0ABM9WWR5_VIBAE</name>
<keyword evidence="2" id="KW-0472">Membrane</keyword>
<protein>
    <submittedName>
        <fullName evidence="3">Uncharacterized protein</fullName>
    </submittedName>
</protein>
<organism evidence="3 4">
    <name type="scientific">Vibrio antiquarius (strain Ex25)</name>
    <dbReference type="NCBI Taxonomy" id="150340"/>
    <lineage>
        <taxon>Bacteria</taxon>
        <taxon>Pseudomonadati</taxon>
        <taxon>Pseudomonadota</taxon>
        <taxon>Gammaproteobacteria</taxon>
        <taxon>Vibrionales</taxon>
        <taxon>Vibrionaceae</taxon>
        <taxon>Vibrio</taxon>
        <taxon>Vibrio diabolicus subgroup</taxon>
    </lineage>
</organism>
<feature type="transmembrane region" description="Helical" evidence="2">
    <location>
        <begin position="31"/>
        <end position="48"/>
    </location>
</feature>
<feature type="region of interest" description="Disordered" evidence="1">
    <location>
        <begin position="102"/>
        <end position="147"/>
    </location>
</feature>
<proteinExistence type="predicted"/>
<reference evidence="4" key="1">
    <citation type="submission" date="2006-10" db="EMBL/GenBank/DDBJ databases">
        <authorList>
            <person name="Heidelberg J."/>
            <person name="Sebastian Y."/>
        </authorList>
    </citation>
    <scope>NUCLEOTIDE SEQUENCE [LARGE SCALE GENOMIC DNA]</scope>
    <source>
        <strain evidence="4">EX25</strain>
    </source>
</reference>
<feature type="region of interest" description="Disordered" evidence="1">
    <location>
        <begin position="54"/>
        <end position="75"/>
    </location>
</feature>
<keyword evidence="2" id="KW-1133">Transmembrane helix</keyword>
<evidence type="ECO:0000256" key="1">
    <source>
        <dbReference type="SAM" id="MobiDB-lite"/>
    </source>
</evidence>
<keyword evidence="2" id="KW-0812">Transmembrane</keyword>
<dbReference type="EMBL" id="DS267815">
    <property type="protein sequence ID" value="EDN57718.1"/>
    <property type="molecule type" value="Genomic_DNA"/>
</dbReference>
<accession>A0ABM9WWR5</accession>
<sequence>MQRKLNRERPKILSQLVAITNGARVMRSKKFWIIGAICVGLLGVYFTSDESGLASAADSSDSTSQSTTRTHRQYERTSLVEVKQALTGSALENAHTKDGDDAFNSAILGQPGPVTNPFHTTEDGSFYDSSVGYEDSRSKEDPSENNKPIINLTVEQQLQTIIYAWELNQNSPISYSLNLNQLFEDPDGDLLTTRIWLENANGLRVLNQGQMMVLGAPENIKTTTYLAVAARDDYHGDSDHAWVTTRFELPVVTPGHNDTEHPLIGDTVYRLETTQNLGGTAYAYEVVYCEAFQFEDDEVRYAASNNKHQCPEKGDLKKVGEYKISDDSLIVYVHGVRQIWTTKKVYASQVHKETLNYFTTVFDGKQFESYTMQKNKQSMEKRINAPTGRYLRQISFFDYLLPLPSGGYLVAEAGNYIYHYGTKVVGPHGESLESDLNLRTYGPNLYCSDVAIWYHSHVIAGQGDYQIDIISDPNPDDTTYQIDCHEFISAPATGQQSLSFDLNYFPYDELLDGEVYSYILRPKPELADRVEEFKINMIYHAPVLSDTQ</sequence>
<feature type="compositionally biased region" description="Low complexity" evidence="1">
    <location>
        <begin position="54"/>
        <end position="68"/>
    </location>
</feature>
<evidence type="ECO:0000313" key="4">
    <source>
        <dbReference type="Proteomes" id="UP000242664"/>
    </source>
</evidence>
<evidence type="ECO:0000256" key="2">
    <source>
        <dbReference type="SAM" id="Phobius"/>
    </source>
</evidence>
<gene>
    <name evidence="3" type="ORF">VEx25_0035</name>
</gene>
<feature type="compositionally biased region" description="Basic and acidic residues" evidence="1">
    <location>
        <begin position="134"/>
        <end position="144"/>
    </location>
</feature>
<keyword evidence="4" id="KW-1185">Reference proteome</keyword>
<evidence type="ECO:0000313" key="3">
    <source>
        <dbReference type="EMBL" id="EDN57718.1"/>
    </source>
</evidence>
<dbReference type="Proteomes" id="UP000242664">
    <property type="component" value="Unassembled WGS sequence"/>
</dbReference>